<comment type="caution">
    <text evidence="5">The sequence shown here is derived from an EMBL/GenBank/DDBJ whole genome shotgun (WGS) entry which is preliminary data.</text>
</comment>
<evidence type="ECO:0000256" key="1">
    <source>
        <dbReference type="ARBA" id="ARBA00005290"/>
    </source>
</evidence>
<dbReference type="Pfam" id="PF03029">
    <property type="entry name" value="ATP_bind_1"/>
    <property type="match status" value="1"/>
</dbReference>
<accession>A0A2G6JIX5</accession>
<dbReference type="AlphaFoldDB" id="A0A2G6JIX5"/>
<gene>
    <name evidence="5" type="ORF">CSA60_04500</name>
</gene>
<evidence type="ECO:0000256" key="3">
    <source>
        <dbReference type="ARBA" id="ARBA00022801"/>
    </source>
</evidence>
<sequence>MKDYKILFTGSVCSGKSTAIRSLSDIDTLDTDAQASDVTVRRKKNTTIAMDYGVLELNNEARVHLYGTPGQERFRFMWDMLANEFAHDAIGMVILIDNTRKDTFRDIRFYLESFRQYLKKRRLVIAVTHTDVEPSPSVQEYYSFAQEIGLLTTVIAVDARDPRAVLSIVEELIAPVEHAVDWEQICERILDNNGFTLDFYKPIYEESLLDAAMNKRGITGAMHLGSDQEVLRSNIEAKSSNVILQNISKLAALVTRKADFMGTVNNVVLAGPKVQTLSIFTDQDQALCLCSDNGISLPVLKQQASDLLQWSQENEHLV</sequence>
<evidence type="ECO:0000256" key="2">
    <source>
        <dbReference type="ARBA" id="ARBA00022741"/>
    </source>
</evidence>
<name>A0A2G6JIX5_NEPCE</name>
<dbReference type="GO" id="GO:0016787">
    <property type="term" value="F:hydrolase activity"/>
    <property type="evidence" value="ECO:0007669"/>
    <property type="project" value="UniProtKB-KW"/>
</dbReference>
<dbReference type="STRING" id="207954.MED92_18178"/>
<dbReference type="Gene3D" id="3.40.50.300">
    <property type="entry name" value="P-loop containing nucleotide triphosphate hydrolases"/>
    <property type="match status" value="1"/>
</dbReference>
<dbReference type="SUPFAM" id="SSF52540">
    <property type="entry name" value="P-loop containing nucleoside triphosphate hydrolases"/>
    <property type="match status" value="1"/>
</dbReference>
<keyword evidence="3" id="KW-0378">Hydrolase</keyword>
<dbReference type="PROSITE" id="PS51419">
    <property type="entry name" value="RAB"/>
    <property type="match status" value="1"/>
</dbReference>
<evidence type="ECO:0000313" key="5">
    <source>
        <dbReference type="EMBL" id="PIE23373.1"/>
    </source>
</evidence>
<protein>
    <recommendedName>
        <fullName evidence="7">GTP-binding protein</fullName>
    </recommendedName>
</protein>
<proteinExistence type="inferred from homology"/>
<dbReference type="EMBL" id="PDSH01000023">
    <property type="protein sequence ID" value="PIE23373.1"/>
    <property type="molecule type" value="Genomic_DNA"/>
</dbReference>
<dbReference type="PANTHER" id="PTHR42708">
    <property type="entry name" value="ATP/GTP-BINDING PROTEIN-RELATED"/>
    <property type="match status" value="1"/>
</dbReference>
<evidence type="ECO:0000256" key="4">
    <source>
        <dbReference type="ARBA" id="ARBA00023134"/>
    </source>
</evidence>
<dbReference type="GO" id="GO:0005525">
    <property type="term" value="F:GTP binding"/>
    <property type="evidence" value="ECO:0007669"/>
    <property type="project" value="UniProtKB-KW"/>
</dbReference>
<dbReference type="Proteomes" id="UP000243469">
    <property type="component" value="Unassembled WGS sequence"/>
</dbReference>
<comment type="similarity">
    <text evidence="1">Belongs to the GPN-loop GTPase family.</text>
</comment>
<organism evidence="5 6">
    <name type="scientific">Neptuniibacter caesariensis</name>
    <dbReference type="NCBI Taxonomy" id="207954"/>
    <lineage>
        <taxon>Bacteria</taxon>
        <taxon>Pseudomonadati</taxon>
        <taxon>Pseudomonadota</taxon>
        <taxon>Gammaproteobacteria</taxon>
        <taxon>Oceanospirillales</taxon>
        <taxon>Oceanospirillaceae</taxon>
        <taxon>Neptuniibacter</taxon>
    </lineage>
</organism>
<evidence type="ECO:0000313" key="6">
    <source>
        <dbReference type="Proteomes" id="UP000243469"/>
    </source>
</evidence>
<keyword evidence="2" id="KW-0547">Nucleotide-binding</keyword>
<dbReference type="InterPro" id="IPR027417">
    <property type="entry name" value="P-loop_NTPase"/>
</dbReference>
<dbReference type="InterPro" id="IPR004130">
    <property type="entry name" value="Gpn"/>
</dbReference>
<keyword evidence="4" id="KW-0342">GTP-binding</keyword>
<dbReference type="PANTHER" id="PTHR42708:SF1">
    <property type="entry name" value="GLIDING MOTILITY PROTEIN MGLA"/>
    <property type="match status" value="1"/>
</dbReference>
<evidence type="ECO:0008006" key="7">
    <source>
        <dbReference type="Google" id="ProtNLM"/>
    </source>
</evidence>
<reference evidence="5 6" key="1">
    <citation type="submission" date="2017-10" db="EMBL/GenBank/DDBJ databases">
        <title>Novel microbial diversity and functional potential in the marine mammal oral microbiome.</title>
        <authorList>
            <person name="Dudek N.K."/>
            <person name="Sun C.L."/>
            <person name="Burstein D."/>
            <person name="Kantor R.S."/>
            <person name="Aliaga Goltsman D.S."/>
            <person name="Bik E.M."/>
            <person name="Thomas B.C."/>
            <person name="Banfield J.F."/>
            <person name="Relman D.A."/>
        </authorList>
    </citation>
    <scope>NUCLEOTIDE SEQUENCE [LARGE SCALE GENOMIC DNA]</scope>
    <source>
        <strain evidence="5">DOLJORAL78_47_21</strain>
    </source>
</reference>
<dbReference type="InterPro" id="IPR052705">
    <property type="entry name" value="Gliding_Motility_GTPase"/>
</dbReference>